<dbReference type="Pfam" id="PF00990">
    <property type="entry name" value="GGDEF"/>
    <property type="match status" value="1"/>
</dbReference>
<comment type="caution">
    <text evidence="3">The sequence shown here is derived from an EMBL/GenBank/DDBJ whole genome shotgun (WGS) entry which is preliminary data.</text>
</comment>
<feature type="transmembrane region" description="Helical" evidence="1">
    <location>
        <begin position="122"/>
        <end position="141"/>
    </location>
</feature>
<gene>
    <name evidence="3" type="ORF">HHL11_30880</name>
</gene>
<dbReference type="RefSeq" id="WP_169422529.1">
    <property type="nucleotide sequence ID" value="NZ_JABBFX010000004.1"/>
</dbReference>
<dbReference type="InterPro" id="IPR029787">
    <property type="entry name" value="Nucleotide_cyclase"/>
</dbReference>
<evidence type="ECO:0000259" key="2">
    <source>
        <dbReference type="Pfam" id="PF00990"/>
    </source>
</evidence>
<dbReference type="EMBL" id="JABBFX010000004">
    <property type="protein sequence ID" value="NML48194.1"/>
    <property type="molecule type" value="Genomic_DNA"/>
</dbReference>
<proteinExistence type="predicted"/>
<evidence type="ECO:0000313" key="4">
    <source>
        <dbReference type="Proteomes" id="UP000541185"/>
    </source>
</evidence>
<organism evidence="3 4">
    <name type="scientific">Ramlibacter agri</name>
    <dbReference type="NCBI Taxonomy" id="2728837"/>
    <lineage>
        <taxon>Bacteria</taxon>
        <taxon>Pseudomonadati</taxon>
        <taxon>Pseudomonadota</taxon>
        <taxon>Betaproteobacteria</taxon>
        <taxon>Burkholderiales</taxon>
        <taxon>Comamonadaceae</taxon>
        <taxon>Ramlibacter</taxon>
    </lineage>
</organism>
<keyword evidence="1" id="KW-1133">Transmembrane helix</keyword>
<feature type="transmembrane region" description="Helical" evidence="1">
    <location>
        <begin position="98"/>
        <end position="116"/>
    </location>
</feature>
<keyword evidence="1" id="KW-0472">Membrane</keyword>
<protein>
    <submittedName>
        <fullName evidence="3">GGDEF domain-containing protein</fullName>
    </submittedName>
</protein>
<evidence type="ECO:0000313" key="3">
    <source>
        <dbReference type="EMBL" id="NML48194.1"/>
    </source>
</evidence>
<name>A0A848HCK3_9BURK</name>
<evidence type="ECO:0000256" key="1">
    <source>
        <dbReference type="SAM" id="Phobius"/>
    </source>
</evidence>
<feature type="transmembrane region" description="Helical" evidence="1">
    <location>
        <begin position="6"/>
        <end position="27"/>
    </location>
</feature>
<dbReference type="Gene3D" id="3.30.70.270">
    <property type="match status" value="1"/>
</dbReference>
<dbReference type="Proteomes" id="UP000541185">
    <property type="component" value="Unassembled WGS sequence"/>
</dbReference>
<keyword evidence="1" id="KW-0812">Transmembrane</keyword>
<dbReference type="InterPro" id="IPR043128">
    <property type="entry name" value="Rev_trsase/Diguanyl_cyclase"/>
</dbReference>
<feature type="transmembrane region" description="Helical" evidence="1">
    <location>
        <begin position="179"/>
        <end position="201"/>
    </location>
</feature>
<feature type="transmembrane region" description="Helical" evidence="1">
    <location>
        <begin position="34"/>
        <end position="55"/>
    </location>
</feature>
<reference evidence="3 4" key="1">
    <citation type="submission" date="2020-04" db="EMBL/GenBank/DDBJ databases">
        <title>Ramlibacter sp. G-1-2-2 isolated from soil.</title>
        <authorList>
            <person name="Dahal R.H."/>
        </authorList>
    </citation>
    <scope>NUCLEOTIDE SEQUENCE [LARGE SCALE GENOMIC DNA]</scope>
    <source>
        <strain evidence="3 4">G-1-2-2</strain>
    </source>
</reference>
<dbReference type="SUPFAM" id="SSF55073">
    <property type="entry name" value="Nucleotide cyclase"/>
    <property type="match status" value="1"/>
</dbReference>
<keyword evidence="4" id="KW-1185">Reference proteome</keyword>
<sequence length="410" mass="44104">MDRVAAGFWGAFFCTAALMLLMSLAAFVQSHKRVALMAALTSLVSAAFVVAYLGWLPIGLEVEARVLGHVAVVAAIALALMLMLMLGMLRRGAVNQRALVPVLATGALAIVVGWLLEPTQQLALGSLYAMTLAAAMVVVAVRGARRGDRAGWVASAVLVLAMVSVAGLTWIALKRPAEWPVHAVSALAAIAYLCIIARMLWARYSYLLELAEVMRHGPSYDPVTRMRSHSETGQLVGDVFFRREGEAQRVGVIAICIANLYALENLHGRAAFNHALFVCAGRLRRCVPQYVEMGRLGEDGFLLLVRNGDDMSRVEQLARTVRERLARPVALSTSRDAAGLDAAGTTWIAEVGVGVLGTTTQARPSQAVGTARAMARTAWSYGSRLARYDTEAGQIAELPPEEPREQREAA</sequence>
<feature type="transmembrane region" description="Helical" evidence="1">
    <location>
        <begin position="67"/>
        <end position="86"/>
    </location>
</feature>
<dbReference type="AlphaFoldDB" id="A0A848HCK3"/>
<dbReference type="InterPro" id="IPR000160">
    <property type="entry name" value="GGDEF_dom"/>
</dbReference>
<accession>A0A848HCK3</accession>
<feature type="transmembrane region" description="Helical" evidence="1">
    <location>
        <begin position="153"/>
        <end position="173"/>
    </location>
</feature>
<feature type="domain" description="GGDEF" evidence="2">
    <location>
        <begin position="220"/>
        <end position="334"/>
    </location>
</feature>